<gene>
    <name evidence="1" type="ORF">FA15DRAFT_607286</name>
</gene>
<dbReference type="AlphaFoldDB" id="A0A5C3K8R4"/>
<dbReference type="OrthoDB" id="5596707at2759"/>
<dbReference type="CDD" id="cd00303">
    <property type="entry name" value="retropepsin_like"/>
    <property type="match status" value="1"/>
</dbReference>
<dbReference type="EMBL" id="ML210801">
    <property type="protein sequence ID" value="TFK16450.1"/>
    <property type="molecule type" value="Genomic_DNA"/>
</dbReference>
<name>A0A5C3K8R4_COPMA</name>
<reference evidence="1 2" key="1">
    <citation type="journal article" date="2019" name="Nat. Ecol. Evol.">
        <title>Megaphylogeny resolves global patterns of mushroom evolution.</title>
        <authorList>
            <person name="Varga T."/>
            <person name="Krizsan K."/>
            <person name="Foldi C."/>
            <person name="Dima B."/>
            <person name="Sanchez-Garcia M."/>
            <person name="Sanchez-Ramirez S."/>
            <person name="Szollosi G.J."/>
            <person name="Szarkandi J.G."/>
            <person name="Papp V."/>
            <person name="Albert L."/>
            <person name="Andreopoulos W."/>
            <person name="Angelini C."/>
            <person name="Antonin V."/>
            <person name="Barry K.W."/>
            <person name="Bougher N.L."/>
            <person name="Buchanan P."/>
            <person name="Buyck B."/>
            <person name="Bense V."/>
            <person name="Catcheside P."/>
            <person name="Chovatia M."/>
            <person name="Cooper J."/>
            <person name="Damon W."/>
            <person name="Desjardin D."/>
            <person name="Finy P."/>
            <person name="Geml J."/>
            <person name="Haridas S."/>
            <person name="Hughes K."/>
            <person name="Justo A."/>
            <person name="Karasinski D."/>
            <person name="Kautmanova I."/>
            <person name="Kiss B."/>
            <person name="Kocsube S."/>
            <person name="Kotiranta H."/>
            <person name="LaButti K.M."/>
            <person name="Lechner B.E."/>
            <person name="Liimatainen K."/>
            <person name="Lipzen A."/>
            <person name="Lukacs Z."/>
            <person name="Mihaltcheva S."/>
            <person name="Morgado L.N."/>
            <person name="Niskanen T."/>
            <person name="Noordeloos M.E."/>
            <person name="Ohm R.A."/>
            <person name="Ortiz-Santana B."/>
            <person name="Ovrebo C."/>
            <person name="Racz N."/>
            <person name="Riley R."/>
            <person name="Savchenko A."/>
            <person name="Shiryaev A."/>
            <person name="Soop K."/>
            <person name="Spirin V."/>
            <person name="Szebenyi C."/>
            <person name="Tomsovsky M."/>
            <person name="Tulloss R.E."/>
            <person name="Uehling J."/>
            <person name="Grigoriev I.V."/>
            <person name="Vagvolgyi C."/>
            <person name="Papp T."/>
            <person name="Martin F.M."/>
            <person name="Miettinen O."/>
            <person name="Hibbett D.S."/>
            <person name="Nagy L.G."/>
        </authorList>
    </citation>
    <scope>NUCLEOTIDE SEQUENCE [LARGE SCALE GENOMIC DNA]</scope>
    <source>
        <strain evidence="1 2">CBS 121175</strain>
    </source>
</reference>
<organism evidence="1 2">
    <name type="scientific">Coprinopsis marcescibilis</name>
    <name type="common">Agaric fungus</name>
    <name type="synonym">Psathyrella marcescibilis</name>
    <dbReference type="NCBI Taxonomy" id="230819"/>
    <lineage>
        <taxon>Eukaryota</taxon>
        <taxon>Fungi</taxon>
        <taxon>Dikarya</taxon>
        <taxon>Basidiomycota</taxon>
        <taxon>Agaricomycotina</taxon>
        <taxon>Agaricomycetes</taxon>
        <taxon>Agaricomycetidae</taxon>
        <taxon>Agaricales</taxon>
        <taxon>Agaricineae</taxon>
        <taxon>Psathyrellaceae</taxon>
        <taxon>Coprinopsis</taxon>
    </lineage>
</organism>
<dbReference type="Proteomes" id="UP000307440">
    <property type="component" value="Unassembled WGS sequence"/>
</dbReference>
<dbReference type="SUPFAM" id="SSF50630">
    <property type="entry name" value="Acid proteases"/>
    <property type="match status" value="1"/>
</dbReference>
<dbReference type="Gene3D" id="2.40.70.10">
    <property type="entry name" value="Acid Proteases"/>
    <property type="match status" value="1"/>
</dbReference>
<dbReference type="STRING" id="230819.A0A5C3K8R4"/>
<sequence>MLSKLTVPGVDLEFATPLREIDVRVGGRMIMIATLDDGSELVIITRKKCLELGVPVNTRWVLMMEAANGSQEAMVGCMEWLEIEIGGMKTWAHAYIVETAPYDLLLGRPWQRSVGLQKVETKQGVDVVVHNP</sequence>
<evidence type="ECO:0000313" key="1">
    <source>
        <dbReference type="EMBL" id="TFK16450.1"/>
    </source>
</evidence>
<evidence type="ECO:0000313" key="2">
    <source>
        <dbReference type="Proteomes" id="UP000307440"/>
    </source>
</evidence>
<protein>
    <submittedName>
        <fullName evidence="1">Uncharacterized protein</fullName>
    </submittedName>
</protein>
<keyword evidence="2" id="KW-1185">Reference proteome</keyword>
<feature type="non-terminal residue" evidence="1">
    <location>
        <position position="132"/>
    </location>
</feature>
<accession>A0A5C3K8R4</accession>
<dbReference type="InterPro" id="IPR021109">
    <property type="entry name" value="Peptidase_aspartic_dom_sf"/>
</dbReference>
<proteinExistence type="predicted"/>